<evidence type="ECO:0000313" key="1">
    <source>
        <dbReference type="EMBL" id="GET02819.1"/>
    </source>
</evidence>
<sequence length="131" mass="15975">MSEVIQRIWRKCEETLNWVKMKFLGSQDSVPIYQEKQHLNIQREIKQFNPPSVTDLMLRSVLNYKPQDKLQTRLICSSGIDKELYSIMNWKPQSEHQRRSKYSSNMNKLSQYKRSVKRPAMRNRQYNRYFR</sequence>
<dbReference type="EMBL" id="BLAL01000315">
    <property type="protein sequence ID" value="GET02819.1"/>
    <property type="molecule type" value="Genomic_DNA"/>
</dbReference>
<organism evidence="1 2">
    <name type="scientific">Rhizophagus clarus</name>
    <dbReference type="NCBI Taxonomy" id="94130"/>
    <lineage>
        <taxon>Eukaryota</taxon>
        <taxon>Fungi</taxon>
        <taxon>Fungi incertae sedis</taxon>
        <taxon>Mucoromycota</taxon>
        <taxon>Glomeromycotina</taxon>
        <taxon>Glomeromycetes</taxon>
        <taxon>Glomerales</taxon>
        <taxon>Glomeraceae</taxon>
        <taxon>Rhizophagus</taxon>
    </lineage>
</organism>
<evidence type="ECO:0000313" key="2">
    <source>
        <dbReference type="Proteomes" id="UP000615446"/>
    </source>
</evidence>
<comment type="caution">
    <text evidence="1">The sequence shown here is derived from an EMBL/GenBank/DDBJ whole genome shotgun (WGS) entry which is preliminary data.</text>
</comment>
<gene>
    <name evidence="1" type="ORF">RCL2_002918800</name>
</gene>
<dbReference type="OrthoDB" id="2315299at2759"/>
<proteinExistence type="predicted"/>
<name>A0A8H3M8U9_9GLOM</name>
<dbReference type="Proteomes" id="UP000615446">
    <property type="component" value="Unassembled WGS sequence"/>
</dbReference>
<accession>A0A8H3M8U9</accession>
<reference evidence="1" key="1">
    <citation type="submission" date="2019-10" db="EMBL/GenBank/DDBJ databases">
        <title>Conservation and host-specific expression of non-tandemly repeated heterogenous ribosome RNA gene in arbuscular mycorrhizal fungi.</title>
        <authorList>
            <person name="Maeda T."/>
            <person name="Kobayashi Y."/>
            <person name="Nakagawa T."/>
            <person name="Ezawa T."/>
            <person name="Yamaguchi K."/>
            <person name="Bino T."/>
            <person name="Nishimoto Y."/>
            <person name="Shigenobu S."/>
            <person name="Kawaguchi M."/>
        </authorList>
    </citation>
    <scope>NUCLEOTIDE SEQUENCE</scope>
    <source>
        <strain evidence="1">HR1</strain>
    </source>
</reference>
<protein>
    <submittedName>
        <fullName evidence="1">Uncharacterized protein</fullName>
    </submittedName>
</protein>
<dbReference type="AlphaFoldDB" id="A0A8H3M8U9"/>